<dbReference type="STRING" id="571933.SAMN05216362_10283"/>
<organism evidence="2 3">
    <name type="scientific">Piscibacillus halophilus</name>
    <dbReference type="NCBI Taxonomy" id="571933"/>
    <lineage>
        <taxon>Bacteria</taxon>
        <taxon>Bacillati</taxon>
        <taxon>Bacillota</taxon>
        <taxon>Bacilli</taxon>
        <taxon>Bacillales</taxon>
        <taxon>Bacillaceae</taxon>
        <taxon>Piscibacillus</taxon>
    </lineage>
</organism>
<keyword evidence="1" id="KW-0732">Signal</keyword>
<feature type="signal peptide" evidence="1">
    <location>
        <begin position="1"/>
        <end position="20"/>
    </location>
</feature>
<feature type="chain" id="PRO_5039135645" evidence="1">
    <location>
        <begin position="21"/>
        <end position="243"/>
    </location>
</feature>
<evidence type="ECO:0000313" key="2">
    <source>
        <dbReference type="EMBL" id="SEP68381.1"/>
    </source>
</evidence>
<name>A0A1H8ZVS9_9BACI</name>
<dbReference type="AlphaFoldDB" id="A0A1H8ZVS9"/>
<dbReference type="Proteomes" id="UP000199427">
    <property type="component" value="Unassembled WGS sequence"/>
</dbReference>
<protein>
    <submittedName>
        <fullName evidence="2">Uncharacterized protein</fullName>
    </submittedName>
</protein>
<keyword evidence="3" id="KW-1185">Reference proteome</keyword>
<gene>
    <name evidence="2" type="ORF">SAMN05216362_10283</name>
</gene>
<proteinExistence type="predicted"/>
<accession>A0A1H8ZVS9</accession>
<dbReference type="PROSITE" id="PS51257">
    <property type="entry name" value="PROKAR_LIPOPROTEIN"/>
    <property type="match status" value="1"/>
</dbReference>
<sequence length="243" mass="28204">MMKLKVIGILFLTLMLTACLYPDDQKVDHQPTNDEQLEEVQQAVHQYKEQNNGLLPIKNRDQDTPVYIKYPIDFNTLKEANIMGQPPANSYERGGAYSYVIVDPEGEAAVKVSDVRVNQQLRSINYDINLYRNKNLYPPYGDMIFKNYFELDHDSLEEKEPLKVKSPYTRDELDVIINVDGQPLVDYRPDVYKLLEEQGISEYDGDLRDLLVEEYPMVPSYSPPMVLEDGEIIFKEHETETNE</sequence>
<dbReference type="EMBL" id="FOES01000002">
    <property type="protein sequence ID" value="SEP68381.1"/>
    <property type="molecule type" value="Genomic_DNA"/>
</dbReference>
<reference evidence="2 3" key="1">
    <citation type="submission" date="2016-10" db="EMBL/GenBank/DDBJ databases">
        <authorList>
            <person name="de Groot N.N."/>
        </authorList>
    </citation>
    <scope>NUCLEOTIDE SEQUENCE [LARGE SCALE GENOMIC DNA]</scope>
    <source>
        <strain evidence="2 3">DSM 21633</strain>
    </source>
</reference>
<evidence type="ECO:0000313" key="3">
    <source>
        <dbReference type="Proteomes" id="UP000199427"/>
    </source>
</evidence>
<evidence type="ECO:0000256" key="1">
    <source>
        <dbReference type="SAM" id="SignalP"/>
    </source>
</evidence>